<organism evidence="2 3">
    <name type="scientific">Gossypium arboreum</name>
    <name type="common">Tree cotton</name>
    <name type="synonym">Gossypium nanking</name>
    <dbReference type="NCBI Taxonomy" id="29729"/>
    <lineage>
        <taxon>Eukaryota</taxon>
        <taxon>Viridiplantae</taxon>
        <taxon>Streptophyta</taxon>
        <taxon>Embryophyta</taxon>
        <taxon>Tracheophyta</taxon>
        <taxon>Spermatophyta</taxon>
        <taxon>Magnoliopsida</taxon>
        <taxon>eudicotyledons</taxon>
        <taxon>Gunneridae</taxon>
        <taxon>Pentapetalae</taxon>
        <taxon>rosids</taxon>
        <taxon>malvids</taxon>
        <taxon>Malvales</taxon>
        <taxon>Malvaceae</taxon>
        <taxon>Malvoideae</taxon>
        <taxon>Gossypium</taxon>
    </lineage>
</organism>
<sequence>MLDLVQSRIKINFYYITFGWSPYIIVILISNLQHLTHMFNFCTIQVDKSHGFMH</sequence>
<dbReference type="EMBL" id="KN449155">
    <property type="protein sequence ID" value="KHG29347.1"/>
    <property type="molecule type" value="Genomic_DNA"/>
</dbReference>
<dbReference type="Proteomes" id="UP000032142">
    <property type="component" value="Unassembled WGS sequence"/>
</dbReference>
<keyword evidence="1" id="KW-0812">Transmembrane</keyword>
<evidence type="ECO:0000313" key="2">
    <source>
        <dbReference type="EMBL" id="KHG29347.1"/>
    </source>
</evidence>
<dbReference type="AlphaFoldDB" id="A0A0B0PX01"/>
<feature type="transmembrane region" description="Helical" evidence="1">
    <location>
        <begin position="12"/>
        <end position="30"/>
    </location>
</feature>
<evidence type="ECO:0000313" key="3">
    <source>
        <dbReference type="Proteomes" id="UP000032142"/>
    </source>
</evidence>
<evidence type="ECO:0000256" key="1">
    <source>
        <dbReference type="SAM" id="Phobius"/>
    </source>
</evidence>
<keyword evidence="1" id="KW-1133">Transmembrane helix</keyword>
<accession>A0A0B0PX01</accession>
<keyword evidence="3" id="KW-1185">Reference proteome</keyword>
<keyword evidence="1" id="KW-0472">Membrane</keyword>
<protein>
    <submittedName>
        <fullName evidence="2">Dihydroorotase</fullName>
    </submittedName>
</protein>
<name>A0A0B0PX01_GOSAR</name>
<proteinExistence type="predicted"/>
<reference evidence="3" key="1">
    <citation type="submission" date="2014-09" db="EMBL/GenBank/DDBJ databases">
        <authorList>
            <person name="Mudge J."/>
            <person name="Ramaraj T."/>
            <person name="Lindquist I.E."/>
            <person name="Bharti A.K."/>
            <person name="Sundararajan A."/>
            <person name="Cameron C.T."/>
            <person name="Woodward J.E."/>
            <person name="May G.D."/>
            <person name="Brubaker C."/>
            <person name="Broadhvest J."/>
            <person name="Wilkins T.A."/>
        </authorList>
    </citation>
    <scope>NUCLEOTIDE SEQUENCE</scope>
    <source>
        <strain evidence="3">cv. AKA8401</strain>
    </source>
</reference>
<gene>
    <name evidence="2" type="ORF">F383_12710</name>
</gene>